<keyword evidence="1" id="KW-0812">Transmembrane</keyword>
<dbReference type="RefSeq" id="WP_216120804.1">
    <property type="nucleotide sequence ID" value="NZ_CP086239.1"/>
</dbReference>
<protein>
    <submittedName>
        <fullName evidence="2">Uncharacterized protein</fullName>
    </submittedName>
</protein>
<feature type="transmembrane region" description="Helical" evidence="1">
    <location>
        <begin position="163"/>
        <end position="182"/>
    </location>
</feature>
<feature type="transmembrane region" description="Helical" evidence="1">
    <location>
        <begin position="33"/>
        <end position="54"/>
    </location>
</feature>
<gene>
    <name evidence="2" type="ORF">LL038_22165</name>
</gene>
<keyword evidence="1" id="KW-1133">Transmembrane helix</keyword>
<evidence type="ECO:0000313" key="3">
    <source>
        <dbReference type="Proteomes" id="UP001164733"/>
    </source>
</evidence>
<evidence type="ECO:0000313" key="2">
    <source>
        <dbReference type="EMBL" id="WAG60215.1"/>
    </source>
</evidence>
<accession>A0AA47I6T8</accession>
<keyword evidence="1" id="KW-0472">Membrane</keyword>
<reference evidence="2" key="1">
    <citation type="submission" date="2021-11" db="EMBL/GenBank/DDBJ databases">
        <title>Clostridia strains as spoilage organisms.</title>
        <authorList>
            <person name="Wambui J."/>
            <person name="Stevens M.J.A."/>
            <person name="Stephan R."/>
        </authorList>
    </citation>
    <scope>NUCLEOTIDE SEQUENCE</scope>
    <source>
        <strain evidence="2">CF009</strain>
    </source>
</reference>
<dbReference type="AlphaFoldDB" id="A0AA47I6T8"/>
<dbReference type="EMBL" id="CP086239">
    <property type="protein sequence ID" value="WAG60215.1"/>
    <property type="molecule type" value="Genomic_DNA"/>
</dbReference>
<organism evidence="2 3">
    <name type="scientific">Clostridium estertheticum</name>
    <dbReference type="NCBI Taxonomy" id="238834"/>
    <lineage>
        <taxon>Bacteria</taxon>
        <taxon>Bacillati</taxon>
        <taxon>Bacillota</taxon>
        <taxon>Clostridia</taxon>
        <taxon>Eubacteriales</taxon>
        <taxon>Clostridiaceae</taxon>
        <taxon>Clostridium</taxon>
    </lineage>
</organism>
<evidence type="ECO:0000256" key="1">
    <source>
        <dbReference type="SAM" id="Phobius"/>
    </source>
</evidence>
<feature type="transmembrane region" description="Helical" evidence="1">
    <location>
        <begin position="66"/>
        <end position="85"/>
    </location>
</feature>
<feature type="transmembrane region" description="Helical" evidence="1">
    <location>
        <begin position="6"/>
        <end position="26"/>
    </location>
</feature>
<dbReference type="Proteomes" id="UP001164733">
    <property type="component" value="Chromosome"/>
</dbReference>
<name>A0AA47I6T8_9CLOT</name>
<proteinExistence type="predicted"/>
<feature type="transmembrane region" description="Helical" evidence="1">
    <location>
        <begin position="135"/>
        <end position="156"/>
    </location>
</feature>
<feature type="transmembrane region" description="Helical" evidence="1">
    <location>
        <begin position="97"/>
        <end position="115"/>
    </location>
</feature>
<sequence>MKIYFLLLFIMILLLYEGIICSLYYVPRKIKIISFVALSLMAFRYISLLILLIVNDQNYLYMLKPLVYTNFLCIPICGIISVFIFARKNTIKLRKIILISGILCLGYCIVIYNSNANTAISNLYGHTIKLQLENYFHFTSLIINSILIIMGINLFNRRYSNKLGASLIVISASITLIAVLLTSINTSFNFLFLGDISWILTMDYALNKVKR</sequence>